<protein>
    <recommendedName>
        <fullName evidence="6">Ribose 1,5-bisphosphate phosphokinase PhnN</fullName>
        <ecNumber evidence="6">2.7.4.23</ecNumber>
    </recommendedName>
    <alternativeName>
        <fullName evidence="6">Ribose 1,5-bisphosphokinase</fullName>
    </alternativeName>
</protein>
<dbReference type="InterPro" id="IPR027417">
    <property type="entry name" value="P-loop_NTPase"/>
</dbReference>
<dbReference type="NCBIfam" id="TIGR02322">
    <property type="entry name" value="phosphon_PhnN"/>
    <property type="match status" value="1"/>
</dbReference>
<feature type="domain" description="Guanylate kinase/L-type calcium channel beta subunit" evidence="7">
    <location>
        <begin position="2"/>
        <end position="186"/>
    </location>
</feature>
<dbReference type="UniPathway" id="UPA00087">
    <property type="reaction ID" value="UER00175"/>
</dbReference>
<accession>S6AM97</accession>
<dbReference type="AlphaFoldDB" id="S6AM97"/>
<gene>
    <name evidence="6 8" type="primary">phnN</name>
    <name evidence="8" type="ORF">PCA10_42280</name>
</gene>
<dbReference type="InterPro" id="IPR008145">
    <property type="entry name" value="GK/Ca_channel_bsu"/>
</dbReference>
<comment type="function">
    <text evidence="6">Catalyzes the phosphorylation of ribose 1,5-bisphosphate to 5-phospho-D-ribosyl alpha-1-diphosphate (PRPP).</text>
</comment>
<dbReference type="eggNOG" id="COG3709">
    <property type="taxonomic scope" value="Bacteria"/>
</dbReference>
<dbReference type="GO" id="GO:0005829">
    <property type="term" value="C:cytosol"/>
    <property type="evidence" value="ECO:0007669"/>
    <property type="project" value="TreeGrafter"/>
</dbReference>
<keyword evidence="8" id="KW-0418">Kinase</keyword>
<name>S6AM97_METRE</name>
<keyword evidence="9" id="KW-1185">Reference proteome</keyword>
<dbReference type="GO" id="GO:0005524">
    <property type="term" value="F:ATP binding"/>
    <property type="evidence" value="ECO:0007669"/>
    <property type="project" value="UniProtKB-KW"/>
</dbReference>
<dbReference type="SMART" id="SM00072">
    <property type="entry name" value="GuKc"/>
    <property type="match status" value="1"/>
</dbReference>
<reference evidence="8 9" key="1">
    <citation type="journal article" date="2013" name="Genome Announc.">
        <title>Complete Genome Sequence of the Carbazole Degrader Pseudomonas resinovorans Strain CA10 (NBRC 106553).</title>
        <authorList>
            <person name="Shintani M."/>
            <person name="Hosoyama A."/>
            <person name="Ohji S."/>
            <person name="Tsuchikane K."/>
            <person name="Takarada H."/>
            <person name="Yamazoe A."/>
            <person name="Fujita N."/>
            <person name="Nojiri H."/>
        </authorList>
    </citation>
    <scope>NUCLEOTIDE SEQUENCE [LARGE SCALE GENOMIC DNA]</scope>
    <source>
        <strain evidence="8 9">NBRC 106553</strain>
    </source>
</reference>
<sequence length="194" mass="21292">MTGRLIYLIGPSGSGKDSLLDAVRETLEGEGCRVARRVITRSAEAKGELAEAVSAEEFARRAERGDFAMSWYANGLSYGIPAVIDDWLAAGDDVLVNGSRGYLPEARRRYPHLLAVLLTVEDAVLRRRLHARGRESAEEIETRLARNAGFADTLLAGENPDLCLLDNSGDLEQTCQRLLQLIEAHRSQAWPDSA</sequence>
<dbReference type="HOGENOM" id="CLU_102477_0_0_6"/>
<evidence type="ECO:0000259" key="7">
    <source>
        <dbReference type="SMART" id="SM00072"/>
    </source>
</evidence>
<comment type="pathway">
    <text evidence="2 6">Metabolic intermediate biosynthesis; 5-phospho-alpha-D-ribose 1-diphosphate biosynthesis; 5-phospho-alpha-D-ribose 1-diphosphate from D-ribose 5-phosphate (route II): step 3/3.</text>
</comment>
<keyword evidence="5 6" id="KW-0067">ATP-binding</keyword>
<feature type="binding site" evidence="6">
    <location>
        <begin position="10"/>
        <end position="17"/>
    </location>
    <ligand>
        <name>ATP</name>
        <dbReference type="ChEBI" id="CHEBI:30616"/>
    </ligand>
</feature>
<proteinExistence type="inferred from homology"/>
<dbReference type="Proteomes" id="UP000015503">
    <property type="component" value="Chromosome"/>
</dbReference>
<dbReference type="SUPFAM" id="SSF52540">
    <property type="entry name" value="P-loop containing nucleoside triphosphate hydrolases"/>
    <property type="match status" value="1"/>
</dbReference>
<dbReference type="OrthoDB" id="341217at2"/>
<evidence type="ECO:0000256" key="5">
    <source>
        <dbReference type="ARBA" id="ARBA00022840"/>
    </source>
</evidence>
<dbReference type="GO" id="GO:0033863">
    <property type="term" value="F:ribose 1,5-bisphosphate phosphokinase activity"/>
    <property type="evidence" value="ECO:0007669"/>
    <property type="project" value="UniProtKB-UniRule"/>
</dbReference>
<dbReference type="PANTHER" id="PTHR23117:SF8">
    <property type="entry name" value="RIBOSE 1,5-BISPHOSPHATE PHOSPHOKINASE PHNN"/>
    <property type="match status" value="1"/>
</dbReference>
<comment type="catalytic activity">
    <reaction evidence="1 6">
        <text>alpha-D-ribose 1,5-bisphosphate + ATP = 5-phospho-alpha-D-ribose 1-diphosphate + ADP</text>
        <dbReference type="Rhea" id="RHEA:20109"/>
        <dbReference type="ChEBI" id="CHEBI:30616"/>
        <dbReference type="ChEBI" id="CHEBI:58017"/>
        <dbReference type="ChEBI" id="CHEBI:68688"/>
        <dbReference type="ChEBI" id="CHEBI:456216"/>
        <dbReference type="EC" id="2.7.4.23"/>
    </reaction>
</comment>
<evidence type="ECO:0000256" key="1">
    <source>
        <dbReference type="ARBA" id="ARBA00000373"/>
    </source>
</evidence>
<keyword evidence="4 6" id="KW-0547">Nucleotide-binding</keyword>
<evidence type="ECO:0000256" key="6">
    <source>
        <dbReference type="HAMAP-Rule" id="MF_00836"/>
    </source>
</evidence>
<dbReference type="KEGG" id="pre:PCA10_42280"/>
<dbReference type="GO" id="GO:0006015">
    <property type="term" value="P:5-phosphoribose 1-diphosphate biosynthetic process"/>
    <property type="evidence" value="ECO:0007669"/>
    <property type="project" value="UniProtKB-UniRule"/>
</dbReference>
<evidence type="ECO:0000256" key="3">
    <source>
        <dbReference type="ARBA" id="ARBA00022679"/>
    </source>
</evidence>
<dbReference type="Pfam" id="PF13238">
    <property type="entry name" value="AAA_18"/>
    <property type="match status" value="1"/>
</dbReference>
<dbReference type="Gene3D" id="3.40.50.300">
    <property type="entry name" value="P-loop containing nucleotide triphosphate hydrolases"/>
    <property type="match status" value="1"/>
</dbReference>
<dbReference type="EC" id="2.7.4.23" evidence="6"/>
<evidence type="ECO:0000313" key="9">
    <source>
        <dbReference type="Proteomes" id="UP000015503"/>
    </source>
</evidence>
<dbReference type="HAMAP" id="MF_00836">
    <property type="entry name" value="PhnN"/>
    <property type="match status" value="1"/>
</dbReference>
<dbReference type="NCBIfam" id="NF007485">
    <property type="entry name" value="PRK10078.1"/>
    <property type="match status" value="1"/>
</dbReference>
<dbReference type="PATRIC" id="fig|1245471.3.peg.4277"/>
<evidence type="ECO:0000256" key="4">
    <source>
        <dbReference type="ARBA" id="ARBA00022741"/>
    </source>
</evidence>
<dbReference type="PANTHER" id="PTHR23117">
    <property type="entry name" value="GUANYLATE KINASE-RELATED"/>
    <property type="match status" value="1"/>
</dbReference>
<evidence type="ECO:0000313" key="8">
    <source>
        <dbReference type="EMBL" id="BAN49960.1"/>
    </source>
</evidence>
<dbReference type="GO" id="GO:0019634">
    <property type="term" value="P:organic phosphonate metabolic process"/>
    <property type="evidence" value="ECO:0007669"/>
    <property type="project" value="UniProtKB-UniRule"/>
</dbReference>
<comment type="similarity">
    <text evidence="6">Belongs to the ribose 1,5-bisphosphokinase family.</text>
</comment>
<dbReference type="RefSeq" id="WP_016494094.1">
    <property type="nucleotide sequence ID" value="NC_021499.1"/>
</dbReference>
<evidence type="ECO:0000256" key="2">
    <source>
        <dbReference type="ARBA" id="ARBA00005069"/>
    </source>
</evidence>
<organism evidence="8 9">
    <name type="scientific">Metapseudomonas resinovorans NBRC 106553</name>
    <dbReference type="NCBI Taxonomy" id="1245471"/>
    <lineage>
        <taxon>Bacteria</taxon>
        <taxon>Pseudomonadati</taxon>
        <taxon>Pseudomonadota</taxon>
        <taxon>Gammaproteobacteria</taxon>
        <taxon>Pseudomonadales</taxon>
        <taxon>Pseudomonadaceae</taxon>
        <taxon>Metapseudomonas</taxon>
    </lineage>
</organism>
<keyword evidence="3 6" id="KW-0808">Transferase</keyword>
<dbReference type="EMBL" id="AP013068">
    <property type="protein sequence ID" value="BAN49960.1"/>
    <property type="molecule type" value="Genomic_DNA"/>
</dbReference>
<dbReference type="STRING" id="1245471.PCA10_42280"/>
<dbReference type="InterPro" id="IPR012699">
    <property type="entry name" value="PhnN"/>
</dbReference>